<feature type="transmembrane region" description="Helical" evidence="2">
    <location>
        <begin position="51"/>
        <end position="72"/>
    </location>
</feature>
<dbReference type="Proteomes" id="UP000320806">
    <property type="component" value="Unassembled WGS sequence"/>
</dbReference>
<evidence type="ECO:0000313" key="4">
    <source>
        <dbReference type="Proteomes" id="UP000320806"/>
    </source>
</evidence>
<keyword evidence="2" id="KW-1133">Transmembrane helix</keyword>
<keyword evidence="2" id="KW-0812">Transmembrane</keyword>
<evidence type="ECO:0000256" key="1">
    <source>
        <dbReference type="SAM" id="MobiDB-lite"/>
    </source>
</evidence>
<evidence type="ECO:0000313" key="3">
    <source>
        <dbReference type="EMBL" id="TQJ13069.1"/>
    </source>
</evidence>
<protein>
    <submittedName>
        <fullName evidence="3">Uncharacterized protein</fullName>
    </submittedName>
</protein>
<dbReference type="OrthoDB" id="4176015at2"/>
<sequence>MNREPNRYLGLYDKPLARDWVWWLTVACIPLWVLVIMTPTEGSAEQTVGSIIFGFFFTPVLFGLPVAVVRKISRSRRAKRRSASYLGDVAAEIPGPRVVPRQTAGGEASAPSPDQPDAAQARYGYAPLNRSIDEPSFKSWTLAPSVSDLLPASVTPIGSSREISDGWNRRSESLPFPIARAARHLGSTASPLEQYSRLLDCAETTTTVTGIIAAVWLNDESLAPKDIKDLLGRYRRTGVTFGVWLPLIDRFVDMAASSTDPFARRFSSALRDGSFTAHARSILEERNRSAHGGQPRNKGDAALRLAELEPHLAGLMDSLGPLATADLLLIESSQYSRRTGHFVVRAGRMMGDHPDFRPVELEVDAPLAAETIYLATGSRFVDLTPFLVYRFCPTCRQPEVLYADRTFEASREVSLRAFASGHQTRDELLFEDFDLLVNGPSRAAEQG</sequence>
<keyword evidence="4" id="KW-1185">Reference proteome</keyword>
<feature type="compositionally biased region" description="Low complexity" evidence="1">
    <location>
        <begin position="108"/>
        <end position="120"/>
    </location>
</feature>
<proteinExistence type="predicted"/>
<keyword evidence="2" id="KW-0472">Membrane</keyword>
<organism evidence="3 4">
    <name type="scientific">Yimella lutea</name>
    <dbReference type="NCBI Taxonomy" id="587872"/>
    <lineage>
        <taxon>Bacteria</taxon>
        <taxon>Bacillati</taxon>
        <taxon>Actinomycetota</taxon>
        <taxon>Actinomycetes</taxon>
        <taxon>Micrococcales</taxon>
        <taxon>Dermacoccaceae</taxon>
        <taxon>Yimella</taxon>
    </lineage>
</organism>
<name>A0A542ECL3_9MICO</name>
<dbReference type="EMBL" id="VFMO01000001">
    <property type="protein sequence ID" value="TQJ13069.1"/>
    <property type="molecule type" value="Genomic_DNA"/>
</dbReference>
<feature type="region of interest" description="Disordered" evidence="1">
    <location>
        <begin position="96"/>
        <end position="120"/>
    </location>
</feature>
<feature type="transmembrane region" description="Helical" evidence="2">
    <location>
        <begin position="20"/>
        <end position="39"/>
    </location>
</feature>
<evidence type="ECO:0000256" key="2">
    <source>
        <dbReference type="SAM" id="Phobius"/>
    </source>
</evidence>
<accession>A0A542ECL3</accession>
<dbReference type="AlphaFoldDB" id="A0A542ECL3"/>
<reference evidence="3 4" key="1">
    <citation type="submission" date="2019-06" db="EMBL/GenBank/DDBJ databases">
        <title>Sequencing the genomes of 1000 actinobacteria strains.</title>
        <authorList>
            <person name="Klenk H.-P."/>
        </authorList>
    </citation>
    <scope>NUCLEOTIDE SEQUENCE [LARGE SCALE GENOMIC DNA]</scope>
    <source>
        <strain evidence="3 4">DSM 19828</strain>
    </source>
</reference>
<comment type="caution">
    <text evidence="3">The sequence shown here is derived from an EMBL/GenBank/DDBJ whole genome shotgun (WGS) entry which is preliminary data.</text>
</comment>
<gene>
    <name evidence="3" type="ORF">FB459_0464</name>
</gene>
<dbReference type="RefSeq" id="WP_141927311.1">
    <property type="nucleotide sequence ID" value="NZ_BAABCI010000039.1"/>
</dbReference>